<comment type="caution">
    <text evidence="1">The sequence shown here is derived from an EMBL/GenBank/DDBJ whole genome shotgun (WGS) entry which is preliminary data.</text>
</comment>
<gene>
    <name evidence="1" type="ORF">F4Y60_13655</name>
</gene>
<protein>
    <submittedName>
        <fullName evidence="1">Uncharacterized protein</fullName>
    </submittedName>
</protein>
<dbReference type="EMBL" id="VXRY01000562">
    <property type="protein sequence ID" value="MXY35097.1"/>
    <property type="molecule type" value="Genomic_DNA"/>
</dbReference>
<name>A0A6B0Y524_9RHOB</name>
<sequence length="67" mass="7655">MALAHGDSHYFRVDKPLRQAATGQRLTRFTRIEPFGTPDIHYLRVIVDPADSHIFQVHAEIVEANLD</sequence>
<dbReference type="AlphaFoldDB" id="A0A6B0Y524"/>
<proteinExistence type="predicted"/>
<reference evidence="1" key="1">
    <citation type="submission" date="2019-09" db="EMBL/GenBank/DDBJ databases">
        <title>Characterisation of the sponge microbiome using genome-centric metagenomics.</title>
        <authorList>
            <person name="Engelberts J.P."/>
            <person name="Robbins S.J."/>
            <person name="De Goeij J.M."/>
            <person name="Aranda M."/>
            <person name="Bell S.C."/>
            <person name="Webster N.S."/>
        </authorList>
    </citation>
    <scope>NUCLEOTIDE SEQUENCE</scope>
    <source>
        <strain evidence="1">SB0664_bin_43</strain>
    </source>
</reference>
<evidence type="ECO:0000313" key="1">
    <source>
        <dbReference type="EMBL" id="MXY35097.1"/>
    </source>
</evidence>
<accession>A0A6B0Y524</accession>
<organism evidence="1">
    <name type="scientific">Boseongicola sp. SB0664_bin_43</name>
    <dbReference type="NCBI Taxonomy" id="2604844"/>
    <lineage>
        <taxon>Bacteria</taxon>
        <taxon>Pseudomonadati</taxon>
        <taxon>Pseudomonadota</taxon>
        <taxon>Alphaproteobacteria</taxon>
        <taxon>Rhodobacterales</taxon>
        <taxon>Paracoccaceae</taxon>
        <taxon>Boseongicola</taxon>
    </lineage>
</organism>